<reference evidence="8" key="1">
    <citation type="submission" date="2020-08" db="EMBL/GenBank/DDBJ databases">
        <title>Multicomponent nature underlies the extraordinary mechanical properties of spider dragline silk.</title>
        <authorList>
            <person name="Kono N."/>
            <person name="Nakamura H."/>
            <person name="Mori M."/>
            <person name="Yoshida Y."/>
            <person name="Ohtoshi R."/>
            <person name="Malay A.D."/>
            <person name="Moran D.A.P."/>
            <person name="Tomita M."/>
            <person name="Numata K."/>
            <person name="Arakawa K."/>
        </authorList>
    </citation>
    <scope>NUCLEOTIDE SEQUENCE</scope>
</reference>
<sequence length="153" mass="17892">MSFHHYVQIGRIAYIPSRTDVGKLCVIVDVIDQNRALVDGPCTGVERQAVPFKRLRLTKFRIKIPHSTRSRVVRKAWEDAKITEKWNETPAAKKMVSRVLKSKMTDYDRFKVYKAKKQMNSMIKNVYLRLKRKSMKNPSKSKPKKSEEKKPEA</sequence>
<feature type="compositionally biased region" description="Basic and acidic residues" evidence="6">
    <location>
        <begin position="144"/>
        <end position="153"/>
    </location>
</feature>
<evidence type="ECO:0000256" key="6">
    <source>
        <dbReference type="SAM" id="MobiDB-lite"/>
    </source>
</evidence>
<dbReference type="InterPro" id="IPR014722">
    <property type="entry name" value="Rib_uL2_dom2"/>
</dbReference>
<dbReference type="PANTHER" id="PTHR11127:SF2">
    <property type="entry name" value="LARGE RIBOSOMAL SUBUNIT PROTEIN EL14"/>
    <property type="match status" value="1"/>
</dbReference>
<dbReference type="InterPro" id="IPR008991">
    <property type="entry name" value="Translation_prot_SH3-like_sf"/>
</dbReference>
<feature type="compositionally biased region" description="Basic residues" evidence="6">
    <location>
        <begin position="129"/>
        <end position="143"/>
    </location>
</feature>
<dbReference type="FunFam" id="2.30.30.30:FF:000022">
    <property type="entry name" value="60S ribosomal protein L14"/>
    <property type="match status" value="1"/>
</dbReference>
<accession>A0A8X6MQ52</accession>
<proteinExistence type="inferred from homology"/>
<dbReference type="GO" id="GO:0022625">
    <property type="term" value="C:cytosolic large ribosomal subunit"/>
    <property type="evidence" value="ECO:0007669"/>
    <property type="project" value="TreeGrafter"/>
</dbReference>
<feature type="domain" description="Large ribosomal subunit protein eL14" evidence="7">
    <location>
        <begin position="46"/>
        <end position="120"/>
    </location>
</feature>
<feature type="region of interest" description="Disordered" evidence="6">
    <location>
        <begin position="129"/>
        <end position="153"/>
    </location>
</feature>
<dbReference type="GO" id="GO:0003735">
    <property type="term" value="F:structural constituent of ribosome"/>
    <property type="evidence" value="ECO:0007669"/>
    <property type="project" value="InterPro"/>
</dbReference>
<evidence type="ECO:0000256" key="1">
    <source>
        <dbReference type="ARBA" id="ARBA00006592"/>
    </source>
</evidence>
<dbReference type="Proteomes" id="UP000887013">
    <property type="component" value="Unassembled WGS sequence"/>
</dbReference>
<dbReference type="AlphaFoldDB" id="A0A8X6MQ52"/>
<dbReference type="EMBL" id="BMAW01049666">
    <property type="protein sequence ID" value="GFS71840.1"/>
    <property type="molecule type" value="Genomic_DNA"/>
</dbReference>
<dbReference type="GO" id="GO:0006412">
    <property type="term" value="P:translation"/>
    <property type="evidence" value="ECO:0007669"/>
    <property type="project" value="InterPro"/>
</dbReference>
<evidence type="ECO:0000313" key="9">
    <source>
        <dbReference type="Proteomes" id="UP000887013"/>
    </source>
</evidence>
<dbReference type="GO" id="GO:0003723">
    <property type="term" value="F:RNA binding"/>
    <property type="evidence" value="ECO:0007669"/>
    <property type="project" value="InterPro"/>
</dbReference>
<dbReference type="OrthoDB" id="1875589at2759"/>
<evidence type="ECO:0000256" key="2">
    <source>
        <dbReference type="ARBA" id="ARBA00022980"/>
    </source>
</evidence>
<dbReference type="Gene3D" id="6.10.250.2270">
    <property type="match status" value="1"/>
</dbReference>
<dbReference type="Gene3D" id="2.30.30.30">
    <property type="match status" value="1"/>
</dbReference>
<comment type="caution">
    <text evidence="8">The sequence shown here is derived from an EMBL/GenBank/DDBJ whole genome shotgun (WGS) entry which is preliminary data.</text>
</comment>
<name>A0A8X6MQ52_NEPPI</name>
<dbReference type="Pfam" id="PF01929">
    <property type="entry name" value="Ribosomal_L14e"/>
    <property type="match status" value="1"/>
</dbReference>
<keyword evidence="3" id="KW-0687">Ribonucleoprotein</keyword>
<evidence type="ECO:0000259" key="7">
    <source>
        <dbReference type="Pfam" id="PF01929"/>
    </source>
</evidence>
<dbReference type="PANTHER" id="PTHR11127">
    <property type="entry name" value="60S RIBOSOMAL PROTEIN L14"/>
    <property type="match status" value="1"/>
</dbReference>
<protein>
    <recommendedName>
        <fullName evidence="4">Large ribosomal subunit protein eL14</fullName>
    </recommendedName>
    <alternativeName>
        <fullName evidence="5">60S ribosomal protein L14</fullName>
    </alternativeName>
</protein>
<evidence type="ECO:0000256" key="5">
    <source>
        <dbReference type="ARBA" id="ARBA00035318"/>
    </source>
</evidence>
<gene>
    <name evidence="8" type="primary">Rpl14</name>
    <name evidence="8" type="ORF">NPIL_267921</name>
</gene>
<evidence type="ECO:0000256" key="4">
    <source>
        <dbReference type="ARBA" id="ARBA00035215"/>
    </source>
</evidence>
<keyword evidence="9" id="KW-1185">Reference proteome</keyword>
<dbReference type="GO" id="GO:0042273">
    <property type="term" value="P:ribosomal large subunit biogenesis"/>
    <property type="evidence" value="ECO:0007669"/>
    <property type="project" value="TreeGrafter"/>
</dbReference>
<comment type="similarity">
    <text evidence="1">Belongs to the eukaryotic ribosomal protein eL14 family.</text>
</comment>
<evidence type="ECO:0000256" key="3">
    <source>
        <dbReference type="ARBA" id="ARBA00023274"/>
    </source>
</evidence>
<organism evidence="8 9">
    <name type="scientific">Nephila pilipes</name>
    <name type="common">Giant wood spider</name>
    <name type="synonym">Nephila maculata</name>
    <dbReference type="NCBI Taxonomy" id="299642"/>
    <lineage>
        <taxon>Eukaryota</taxon>
        <taxon>Metazoa</taxon>
        <taxon>Ecdysozoa</taxon>
        <taxon>Arthropoda</taxon>
        <taxon>Chelicerata</taxon>
        <taxon>Arachnida</taxon>
        <taxon>Araneae</taxon>
        <taxon>Araneomorphae</taxon>
        <taxon>Entelegynae</taxon>
        <taxon>Araneoidea</taxon>
        <taxon>Nephilidae</taxon>
        <taxon>Nephila</taxon>
    </lineage>
</organism>
<dbReference type="CDD" id="cd23702">
    <property type="entry name" value="eL14"/>
    <property type="match status" value="1"/>
</dbReference>
<dbReference type="InterPro" id="IPR002784">
    <property type="entry name" value="Ribosomal_eL14_dom"/>
</dbReference>
<dbReference type="SUPFAM" id="SSF50104">
    <property type="entry name" value="Translation proteins SH3-like domain"/>
    <property type="match status" value="1"/>
</dbReference>
<keyword evidence="2 8" id="KW-0689">Ribosomal protein</keyword>
<dbReference type="InterPro" id="IPR039660">
    <property type="entry name" value="Ribosomal_eL14"/>
</dbReference>
<evidence type="ECO:0000313" key="8">
    <source>
        <dbReference type="EMBL" id="GFS71840.1"/>
    </source>
</evidence>